<evidence type="ECO:0000313" key="4">
    <source>
        <dbReference type="EMBL" id="HEB97213.1"/>
    </source>
</evidence>
<dbReference type="Gene3D" id="3.40.50.300">
    <property type="entry name" value="P-loop containing nucleotide triphosphate hydrolases"/>
    <property type="match status" value="1"/>
</dbReference>
<dbReference type="PROSITE" id="PS00211">
    <property type="entry name" value="ABC_TRANSPORTER_1"/>
    <property type="match status" value="1"/>
</dbReference>
<dbReference type="PANTHER" id="PTHR43038:SF3">
    <property type="entry name" value="ABC TRANSPORTER G FAMILY MEMBER 20 ISOFORM X1"/>
    <property type="match status" value="1"/>
</dbReference>
<dbReference type="EMBL" id="DRKP01000153">
    <property type="protein sequence ID" value="HEB97213.1"/>
    <property type="molecule type" value="Genomic_DNA"/>
</dbReference>
<protein>
    <submittedName>
        <fullName evidence="4">ABC transporter ATP-binding protein</fullName>
    </submittedName>
</protein>
<reference evidence="4" key="1">
    <citation type="journal article" date="2020" name="mSystems">
        <title>Genome- and Community-Level Interaction Insights into Carbon Utilization and Element Cycling Functions of Hydrothermarchaeota in Hydrothermal Sediment.</title>
        <authorList>
            <person name="Zhou Z."/>
            <person name="Liu Y."/>
            <person name="Xu W."/>
            <person name="Pan J."/>
            <person name="Luo Z.H."/>
            <person name="Li M."/>
        </authorList>
    </citation>
    <scope>NUCLEOTIDE SEQUENCE [LARGE SCALE GENOMIC DNA]</scope>
    <source>
        <strain evidence="4">HyVt-443</strain>
    </source>
</reference>
<organism evidence="4">
    <name type="scientific">Sedimenticola thiotaurini</name>
    <dbReference type="NCBI Taxonomy" id="1543721"/>
    <lineage>
        <taxon>Bacteria</taxon>
        <taxon>Pseudomonadati</taxon>
        <taxon>Pseudomonadota</taxon>
        <taxon>Gammaproteobacteria</taxon>
        <taxon>Chromatiales</taxon>
        <taxon>Sedimenticolaceae</taxon>
        <taxon>Sedimenticola</taxon>
    </lineage>
</organism>
<name>A0A831RPA9_9GAMM</name>
<evidence type="ECO:0000256" key="1">
    <source>
        <dbReference type="ARBA" id="ARBA00022741"/>
    </source>
</evidence>
<sequence>MGHPDEPLILLSRITFDYGSGPVLEGVGIGVAAGEIYGLLGADGAGKSTLLRIAVGQLQPQAGEARVLGRPVTAPGLAPGLAYMPQGFGLYPDLSVEENLAFFADLHGLAADVAATRIRDLLQRTGMQRFGRRRAGRLSGGMMQKLALACALVSEPRAMFLDEPTTGVDPVSRRAFWQLLNGVRAEGVAILYATANLDEAERCDRVGLLEGGRIRRQGTPDQLARVEGRRLFTVTGPGVRQALAALRRLPGVEWVFPRGRAAVLWLRDGSGTEAVRHRLQRIAPALRLRETVPGLQETVLWELAQRSRDGS</sequence>
<dbReference type="InterPro" id="IPR003439">
    <property type="entry name" value="ABC_transporter-like_ATP-bd"/>
</dbReference>
<dbReference type="InterPro" id="IPR017871">
    <property type="entry name" value="ABC_transporter-like_CS"/>
</dbReference>
<dbReference type="PROSITE" id="PS50893">
    <property type="entry name" value="ABC_TRANSPORTER_2"/>
    <property type="match status" value="1"/>
</dbReference>
<dbReference type="GO" id="GO:0005524">
    <property type="term" value="F:ATP binding"/>
    <property type="evidence" value="ECO:0007669"/>
    <property type="project" value="UniProtKB-KW"/>
</dbReference>
<accession>A0A831RPA9</accession>
<dbReference type="PANTHER" id="PTHR43038">
    <property type="entry name" value="ATP-BINDING CASSETTE, SUB-FAMILY H, MEMBER 1"/>
    <property type="match status" value="1"/>
</dbReference>
<keyword evidence="1" id="KW-0547">Nucleotide-binding</keyword>
<dbReference type="AlphaFoldDB" id="A0A831RPA9"/>
<dbReference type="Proteomes" id="UP000886251">
    <property type="component" value="Unassembled WGS sequence"/>
</dbReference>
<evidence type="ECO:0000259" key="3">
    <source>
        <dbReference type="PROSITE" id="PS50893"/>
    </source>
</evidence>
<dbReference type="GO" id="GO:0016887">
    <property type="term" value="F:ATP hydrolysis activity"/>
    <property type="evidence" value="ECO:0007669"/>
    <property type="project" value="InterPro"/>
</dbReference>
<dbReference type="SMART" id="SM00382">
    <property type="entry name" value="AAA"/>
    <property type="match status" value="1"/>
</dbReference>
<feature type="domain" description="ABC transporter" evidence="3">
    <location>
        <begin position="9"/>
        <end position="236"/>
    </location>
</feature>
<proteinExistence type="predicted"/>
<keyword evidence="2 4" id="KW-0067">ATP-binding</keyword>
<gene>
    <name evidence="4" type="ORF">ENI96_12400</name>
</gene>
<dbReference type="SUPFAM" id="SSF52540">
    <property type="entry name" value="P-loop containing nucleoside triphosphate hydrolases"/>
    <property type="match status" value="1"/>
</dbReference>
<evidence type="ECO:0000256" key="2">
    <source>
        <dbReference type="ARBA" id="ARBA00022840"/>
    </source>
</evidence>
<dbReference type="InterPro" id="IPR003593">
    <property type="entry name" value="AAA+_ATPase"/>
</dbReference>
<comment type="caution">
    <text evidence="4">The sequence shown here is derived from an EMBL/GenBank/DDBJ whole genome shotgun (WGS) entry which is preliminary data.</text>
</comment>
<dbReference type="CDD" id="cd03230">
    <property type="entry name" value="ABC_DR_subfamily_A"/>
    <property type="match status" value="1"/>
</dbReference>
<dbReference type="Pfam" id="PF00005">
    <property type="entry name" value="ABC_tran"/>
    <property type="match status" value="1"/>
</dbReference>
<dbReference type="InterPro" id="IPR027417">
    <property type="entry name" value="P-loop_NTPase"/>
</dbReference>